<comment type="caution">
    <text evidence="5">The sequence shown here is derived from an EMBL/GenBank/DDBJ whole genome shotgun (WGS) entry which is preliminary data.</text>
</comment>
<dbReference type="InterPro" id="IPR002220">
    <property type="entry name" value="DapA-like"/>
</dbReference>
<organism evidence="5 6">
    <name type="scientific">Roseospira goensis</name>
    <dbReference type="NCBI Taxonomy" id="391922"/>
    <lineage>
        <taxon>Bacteria</taxon>
        <taxon>Pseudomonadati</taxon>
        <taxon>Pseudomonadota</taxon>
        <taxon>Alphaproteobacteria</taxon>
        <taxon>Rhodospirillales</taxon>
        <taxon>Rhodospirillaceae</taxon>
        <taxon>Roseospira</taxon>
    </lineage>
</organism>
<protein>
    <submittedName>
        <fullName evidence="5">4-hydroxy-tetrahydrodipicolinate synthase</fullName>
        <ecNumber evidence="5">4.3.3.7</ecNumber>
    </submittedName>
</protein>
<evidence type="ECO:0000256" key="4">
    <source>
        <dbReference type="PIRSR" id="PIRSR001365-2"/>
    </source>
</evidence>
<comment type="similarity">
    <text evidence="2">Belongs to the DapA family.</text>
</comment>
<feature type="active site" description="Schiff-base intermediate with substrate" evidence="3">
    <location>
        <position position="184"/>
    </location>
</feature>
<dbReference type="GO" id="GO:0008840">
    <property type="term" value="F:4-hydroxy-tetrahydrodipicolinate synthase activity"/>
    <property type="evidence" value="ECO:0007669"/>
    <property type="project" value="UniProtKB-EC"/>
</dbReference>
<evidence type="ECO:0000256" key="1">
    <source>
        <dbReference type="ARBA" id="ARBA00023239"/>
    </source>
</evidence>
<evidence type="ECO:0000256" key="3">
    <source>
        <dbReference type="PIRSR" id="PIRSR001365-1"/>
    </source>
</evidence>
<dbReference type="InterPro" id="IPR013785">
    <property type="entry name" value="Aldolase_TIM"/>
</dbReference>
<dbReference type="EMBL" id="JACIGI010000004">
    <property type="protein sequence ID" value="MBB4284914.1"/>
    <property type="molecule type" value="Genomic_DNA"/>
</dbReference>
<dbReference type="SUPFAM" id="SSF51569">
    <property type="entry name" value="Aldolase"/>
    <property type="match status" value="1"/>
</dbReference>
<reference evidence="5 6" key="1">
    <citation type="submission" date="2020-08" db="EMBL/GenBank/DDBJ databases">
        <title>Genome sequencing of Purple Non-Sulfur Bacteria from various extreme environments.</title>
        <authorList>
            <person name="Mayer M."/>
        </authorList>
    </citation>
    <scope>NUCLEOTIDE SEQUENCE [LARGE SCALE GENOMIC DNA]</scope>
    <source>
        <strain evidence="5 6">JA135</strain>
    </source>
</reference>
<feature type="binding site" evidence="4">
    <location>
        <position position="61"/>
    </location>
    <ligand>
        <name>pyruvate</name>
        <dbReference type="ChEBI" id="CHEBI:15361"/>
    </ligand>
</feature>
<dbReference type="SMART" id="SM01130">
    <property type="entry name" value="DHDPS"/>
    <property type="match status" value="1"/>
</dbReference>
<evidence type="ECO:0000256" key="2">
    <source>
        <dbReference type="PIRNR" id="PIRNR001365"/>
    </source>
</evidence>
<dbReference type="RefSeq" id="WP_184431633.1">
    <property type="nucleotide sequence ID" value="NZ_JACIGI010000004.1"/>
</dbReference>
<proteinExistence type="inferred from homology"/>
<dbReference type="Proteomes" id="UP000555728">
    <property type="component" value="Unassembled WGS sequence"/>
</dbReference>
<dbReference type="PRINTS" id="PR00146">
    <property type="entry name" value="DHPICSNTHASE"/>
</dbReference>
<gene>
    <name evidence="5" type="ORF">GGD88_000628</name>
</gene>
<dbReference type="CDD" id="cd00408">
    <property type="entry name" value="DHDPS-like"/>
    <property type="match status" value="1"/>
</dbReference>
<accession>A0A7W6RX82</accession>
<keyword evidence="1 2" id="KW-0456">Lyase</keyword>
<dbReference type="EC" id="4.3.3.7" evidence="5"/>
<dbReference type="Gene3D" id="3.20.20.70">
    <property type="entry name" value="Aldolase class I"/>
    <property type="match status" value="1"/>
</dbReference>
<feature type="binding site" evidence="4">
    <location>
        <position position="225"/>
    </location>
    <ligand>
        <name>pyruvate</name>
        <dbReference type="ChEBI" id="CHEBI:15361"/>
    </ligand>
</feature>
<feature type="active site" description="Proton donor/acceptor" evidence="3">
    <location>
        <position position="154"/>
    </location>
</feature>
<evidence type="ECO:0000313" key="6">
    <source>
        <dbReference type="Proteomes" id="UP000555728"/>
    </source>
</evidence>
<name>A0A7W6RX82_9PROT</name>
<dbReference type="PANTHER" id="PTHR12128">
    <property type="entry name" value="DIHYDRODIPICOLINATE SYNTHASE"/>
    <property type="match status" value="1"/>
</dbReference>
<dbReference type="PANTHER" id="PTHR12128:SF67">
    <property type="entry name" value="BLR3884 PROTEIN"/>
    <property type="match status" value="1"/>
</dbReference>
<sequence length="316" mass="33324">MTPTPAPAPAPTPAPAPAHGLFVPVLTPFRADLSVDVPRFLDHCRWLLAHGADGLAVFGTTSEANSLGVDEKLDLLARLIDEGGIAPDRLLPGTGTCALPETVRLTRAAVEAGCRGVLMLPPFYYKGVSDDGLFASFDAVIQAVGDRRLRVYLYHFPQLSQAPLSLDLVGRLIAAHPETVAGLKDSSGDWDNTRALLERFPGFGVFPGSEARLLEALRLGAPGCISATANVNPAGIAAVIAGWQAADATETQARATQVRAVFNGRPLIPTLKAILADALQDETWRRPRPPLCPLDAAEGALLRETLAGLGVDPARS</sequence>
<dbReference type="Pfam" id="PF00701">
    <property type="entry name" value="DHDPS"/>
    <property type="match status" value="1"/>
</dbReference>
<dbReference type="AlphaFoldDB" id="A0A7W6RX82"/>
<dbReference type="PIRSF" id="PIRSF001365">
    <property type="entry name" value="DHDPS"/>
    <property type="match status" value="1"/>
</dbReference>
<keyword evidence="6" id="KW-1185">Reference proteome</keyword>
<evidence type="ECO:0000313" key="5">
    <source>
        <dbReference type="EMBL" id="MBB4284914.1"/>
    </source>
</evidence>